<dbReference type="PROSITE" id="PS50071">
    <property type="entry name" value="HOMEOBOX_2"/>
    <property type="match status" value="1"/>
</dbReference>
<evidence type="ECO:0000256" key="6">
    <source>
        <dbReference type="ARBA" id="ARBA00023242"/>
    </source>
</evidence>
<evidence type="ECO:0000256" key="2">
    <source>
        <dbReference type="ARBA" id="ARBA00010341"/>
    </source>
</evidence>
<protein>
    <recommendedName>
        <fullName evidence="10">Homeobox domain-containing protein</fullName>
    </recommendedName>
</protein>
<evidence type="ECO:0000256" key="4">
    <source>
        <dbReference type="ARBA" id="ARBA00023125"/>
    </source>
</evidence>
<dbReference type="InterPro" id="IPR020479">
    <property type="entry name" value="HD_metazoa"/>
</dbReference>
<comment type="similarity">
    <text evidence="2">Belongs to the Caudal homeobox family.</text>
</comment>
<dbReference type="GO" id="GO:0005634">
    <property type="term" value="C:nucleus"/>
    <property type="evidence" value="ECO:0007669"/>
    <property type="project" value="UniProtKB-SubCell"/>
</dbReference>
<feature type="domain" description="Homeobox" evidence="10">
    <location>
        <begin position="197"/>
        <end position="258"/>
    </location>
</feature>
<dbReference type="Gene3D" id="1.10.10.60">
    <property type="entry name" value="Homeodomain-like"/>
    <property type="match status" value="1"/>
</dbReference>
<dbReference type="AlphaFoldDB" id="A0AAR5P0I5"/>
<dbReference type="SMART" id="SM00389">
    <property type="entry name" value="HOX"/>
    <property type="match status" value="1"/>
</dbReference>
<dbReference type="EnsemblMetazoa" id="XM_019899119.1">
    <property type="protein sequence ID" value="XP_019754678.1"/>
    <property type="gene ID" value="LOC109533727"/>
</dbReference>
<dbReference type="InterPro" id="IPR047152">
    <property type="entry name" value="Caudal_homeobox"/>
</dbReference>
<evidence type="ECO:0000256" key="1">
    <source>
        <dbReference type="ARBA" id="ARBA00004123"/>
    </source>
</evidence>
<dbReference type="GO" id="GO:0009887">
    <property type="term" value="P:animal organ morphogenesis"/>
    <property type="evidence" value="ECO:0007669"/>
    <property type="project" value="TreeGrafter"/>
</dbReference>
<dbReference type="PROSITE" id="PS00027">
    <property type="entry name" value="HOMEOBOX_1"/>
    <property type="match status" value="1"/>
</dbReference>
<dbReference type="InterPro" id="IPR009057">
    <property type="entry name" value="Homeodomain-like_sf"/>
</dbReference>
<proteinExistence type="inferred from homology"/>
<dbReference type="PANTHER" id="PTHR24332">
    <property type="entry name" value="HOMEOBOX PROTEIN CDX"/>
    <property type="match status" value="1"/>
</dbReference>
<reference evidence="12" key="1">
    <citation type="journal article" date="2013" name="Genome Biol.">
        <title>Draft genome of the mountain pine beetle, Dendroctonus ponderosae Hopkins, a major forest pest.</title>
        <authorList>
            <person name="Keeling C.I."/>
            <person name="Yuen M.M."/>
            <person name="Liao N.Y."/>
            <person name="Docking T.R."/>
            <person name="Chan S.K."/>
            <person name="Taylor G.A."/>
            <person name="Palmquist D.L."/>
            <person name="Jackman S.D."/>
            <person name="Nguyen A."/>
            <person name="Li M."/>
            <person name="Henderson H."/>
            <person name="Janes J.K."/>
            <person name="Zhao Y."/>
            <person name="Pandoh P."/>
            <person name="Moore R."/>
            <person name="Sperling F.A."/>
            <person name="Huber D.P."/>
            <person name="Birol I."/>
            <person name="Jones S.J."/>
            <person name="Bohlmann J."/>
        </authorList>
    </citation>
    <scope>NUCLEOTIDE SEQUENCE</scope>
</reference>
<evidence type="ECO:0000259" key="10">
    <source>
        <dbReference type="PROSITE" id="PS50071"/>
    </source>
</evidence>
<dbReference type="InterPro" id="IPR017970">
    <property type="entry name" value="Homeobox_CS"/>
</dbReference>
<keyword evidence="6 7" id="KW-0539">Nucleus</keyword>
<name>A0AAR5P0I5_DENPD</name>
<evidence type="ECO:0000256" key="9">
    <source>
        <dbReference type="SAM" id="MobiDB-lite"/>
    </source>
</evidence>
<keyword evidence="3" id="KW-0217">Developmental protein</keyword>
<dbReference type="GO" id="GO:0009948">
    <property type="term" value="P:anterior/posterior axis specification"/>
    <property type="evidence" value="ECO:0007669"/>
    <property type="project" value="TreeGrafter"/>
</dbReference>
<evidence type="ECO:0000256" key="5">
    <source>
        <dbReference type="ARBA" id="ARBA00023155"/>
    </source>
</evidence>
<feature type="region of interest" description="Disordered" evidence="9">
    <location>
        <begin position="257"/>
        <end position="281"/>
    </location>
</feature>
<evidence type="ECO:0000256" key="7">
    <source>
        <dbReference type="PROSITE-ProRule" id="PRU00108"/>
    </source>
</evidence>
<dbReference type="SUPFAM" id="SSF46689">
    <property type="entry name" value="Homeodomain-like"/>
    <property type="match status" value="1"/>
</dbReference>
<dbReference type="GO" id="GO:0000977">
    <property type="term" value="F:RNA polymerase II transcription regulatory region sequence-specific DNA binding"/>
    <property type="evidence" value="ECO:0007669"/>
    <property type="project" value="TreeGrafter"/>
</dbReference>
<evidence type="ECO:0000256" key="8">
    <source>
        <dbReference type="RuleBase" id="RU000682"/>
    </source>
</evidence>
<feature type="compositionally biased region" description="Pro residues" evidence="9">
    <location>
        <begin position="129"/>
        <end position="138"/>
    </location>
</feature>
<feature type="region of interest" description="Disordered" evidence="9">
    <location>
        <begin position="80"/>
        <end position="146"/>
    </location>
</feature>
<dbReference type="Proteomes" id="UP000019118">
    <property type="component" value="Unassembled WGS sequence"/>
</dbReference>
<keyword evidence="5 7" id="KW-0371">Homeobox</keyword>
<keyword evidence="12" id="KW-1185">Reference proteome</keyword>
<dbReference type="PANTHER" id="PTHR24332:SF9">
    <property type="entry name" value="HOMEOTIC PROTEIN CAUDAL"/>
    <property type="match status" value="1"/>
</dbReference>
<feature type="compositionally biased region" description="Low complexity" evidence="9">
    <location>
        <begin position="84"/>
        <end position="113"/>
    </location>
</feature>
<feature type="compositionally biased region" description="Basic and acidic residues" evidence="9">
    <location>
        <begin position="257"/>
        <end position="267"/>
    </location>
</feature>
<accession>A0AAR5P0I5</accession>
<evidence type="ECO:0000313" key="11">
    <source>
        <dbReference type="EnsemblMetazoa" id="XP_019754678.1"/>
    </source>
</evidence>
<dbReference type="Pfam" id="PF00046">
    <property type="entry name" value="Homeodomain"/>
    <property type="match status" value="1"/>
</dbReference>
<reference evidence="11" key="2">
    <citation type="submission" date="2024-08" db="UniProtKB">
        <authorList>
            <consortium name="EnsemblMetazoa"/>
        </authorList>
    </citation>
    <scope>IDENTIFICATION</scope>
</reference>
<organism evidence="11 12">
    <name type="scientific">Dendroctonus ponderosae</name>
    <name type="common">Mountain pine beetle</name>
    <dbReference type="NCBI Taxonomy" id="77166"/>
    <lineage>
        <taxon>Eukaryota</taxon>
        <taxon>Metazoa</taxon>
        <taxon>Ecdysozoa</taxon>
        <taxon>Arthropoda</taxon>
        <taxon>Hexapoda</taxon>
        <taxon>Insecta</taxon>
        <taxon>Pterygota</taxon>
        <taxon>Neoptera</taxon>
        <taxon>Endopterygota</taxon>
        <taxon>Coleoptera</taxon>
        <taxon>Polyphaga</taxon>
        <taxon>Cucujiformia</taxon>
        <taxon>Curculionidae</taxon>
        <taxon>Scolytinae</taxon>
        <taxon>Dendroctonus</taxon>
    </lineage>
</organism>
<sequence>MYHNPLQQPVSEGYFPTNFRVFDGRMHMGLHHMTSNEMSHVSNGNVQPNFGFPNEDLYYSGQQHFAHTVPHISSVGSFEQEYASEGSQGSLSPQQPIQSQQTNLSPSPNNNTSAYSASGVVLQNSTPSSPNPSKPPQYPSTGAPPFLRCYPLTPNVSQHECTQQHIPPSSRSGATRSPYEWIRRPTYQNQPNPGKTRTKDKYRVVYTDHQRLQLEKEYSLNTRYINIKRKAEIALDLNLSERQVKIWFQNRRAKDRKLEKKQKEEQNRAMQSQPDREVPDGAGALREVSFNIALLNDNGIHPTTF</sequence>
<dbReference type="PRINTS" id="PR00024">
    <property type="entry name" value="HOMEOBOX"/>
</dbReference>
<feature type="DNA-binding region" description="Homeobox" evidence="7">
    <location>
        <begin position="199"/>
        <end position="259"/>
    </location>
</feature>
<dbReference type="CDD" id="cd00086">
    <property type="entry name" value="homeodomain"/>
    <property type="match status" value="1"/>
</dbReference>
<dbReference type="InterPro" id="IPR001356">
    <property type="entry name" value="HD"/>
</dbReference>
<dbReference type="GO" id="GO:0030154">
    <property type="term" value="P:cell differentiation"/>
    <property type="evidence" value="ECO:0007669"/>
    <property type="project" value="TreeGrafter"/>
</dbReference>
<keyword evidence="4 7" id="KW-0238">DNA-binding</keyword>
<evidence type="ECO:0000256" key="3">
    <source>
        <dbReference type="ARBA" id="ARBA00022473"/>
    </source>
</evidence>
<dbReference type="GO" id="GO:0000981">
    <property type="term" value="F:DNA-binding transcription factor activity, RNA polymerase II-specific"/>
    <property type="evidence" value="ECO:0007669"/>
    <property type="project" value="InterPro"/>
</dbReference>
<comment type="subcellular location">
    <subcellularLocation>
        <location evidence="1 7 8">Nucleus</location>
    </subcellularLocation>
</comment>
<dbReference type="FunFam" id="1.10.10.60:FF:000574">
    <property type="entry name" value="Homeobox protein CHOX-CAD2"/>
    <property type="match status" value="1"/>
</dbReference>
<evidence type="ECO:0000313" key="12">
    <source>
        <dbReference type="Proteomes" id="UP000019118"/>
    </source>
</evidence>